<proteinExistence type="predicted"/>
<protein>
    <submittedName>
        <fullName evidence="1">Uncharacterized protein</fullName>
    </submittedName>
</protein>
<reference evidence="1 2" key="1">
    <citation type="submission" date="2019-04" db="EMBL/GenBank/DDBJ databases">
        <title>Nucleotide sequence of the Pseudomonas aeruginosa phage PAP-JP.</title>
        <authorList>
            <person name="Hammerl J.A."/>
            <person name="Perleth J."/>
            <person name="Alter T."/>
            <person name="Goelz G."/>
            <person name="Orquera S."/>
        </authorList>
    </citation>
    <scope>NUCLEOTIDE SEQUENCE [LARGE SCALE GENOMIC DNA]</scope>
</reference>
<dbReference type="EMBL" id="MK799650">
    <property type="protein sequence ID" value="QEM41077.1"/>
    <property type="molecule type" value="Genomic_DNA"/>
</dbReference>
<evidence type="ECO:0000313" key="1">
    <source>
        <dbReference type="EMBL" id="QEM41077.1"/>
    </source>
</evidence>
<name>A0A5C1K6S8_9CAUD</name>
<dbReference type="Proteomes" id="UP000322601">
    <property type="component" value="Genome"/>
</dbReference>
<evidence type="ECO:0000313" key="2">
    <source>
        <dbReference type="Proteomes" id="UP000322601"/>
    </source>
</evidence>
<gene>
    <name evidence="1" type="ORF">PAPJP_156</name>
</gene>
<sequence length="73" mass="8467">MYEYIITHSVLDVPGSWRCEVQRREVLEGHHGSSWGTAHVYSLRYYFAGASYTDSPALSTYFRRKKARHTGRA</sequence>
<organism evidence="1 2">
    <name type="scientific">Pseudomonas phage PAP-JP</name>
    <dbReference type="NCBI Taxonomy" id="2583508"/>
    <lineage>
        <taxon>Viruses</taxon>
        <taxon>Duplodnaviria</taxon>
        <taxon>Heunggongvirae</taxon>
        <taxon>Uroviricota</taxon>
        <taxon>Caudoviricetes</taxon>
        <taxon>Vandenendeviridae</taxon>
        <taxon>Nankokuvirus</taxon>
        <taxon>Nankokuvirus KPP10</taxon>
    </lineage>
</organism>
<accession>A0A5C1K6S8</accession>